<dbReference type="Gene3D" id="2.10.70.10">
    <property type="entry name" value="Complement Module, domain 1"/>
    <property type="match status" value="1"/>
</dbReference>
<evidence type="ECO:0000259" key="10">
    <source>
        <dbReference type="PROSITE" id="PS50923"/>
    </source>
</evidence>
<dbReference type="GO" id="GO:0006979">
    <property type="term" value="P:response to oxidative stress"/>
    <property type="evidence" value="ECO:0007669"/>
    <property type="project" value="InterPro"/>
</dbReference>
<dbReference type="Proteomes" id="UP000694555">
    <property type="component" value="Unplaced"/>
</dbReference>
<dbReference type="GO" id="GO:0004601">
    <property type="term" value="F:peroxidase activity"/>
    <property type="evidence" value="ECO:0007669"/>
    <property type="project" value="InterPro"/>
</dbReference>
<keyword evidence="9" id="KW-0768">Sushi</keyword>
<dbReference type="InterPro" id="IPR018097">
    <property type="entry name" value="EGF_Ca-bd_CS"/>
</dbReference>
<comment type="subcellular location">
    <subcellularLocation>
        <location evidence="1">Secreted</location>
    </subcellularLocation>
</comment>
<dbReference type="Gene3D" id="1.10.640.10">
    <property type="entry name" value="Haem peroxidase domain superfamily, animal type"/>
    <property type="match status" value="2"/>
</dbReference>
<dbReference type="Pfam" id="PF03098">
    <property type="entry name" value="An_peroxidase"/>
    <property type="match status" value="1"/>
</dbReference>
<keyword evidence="6" id="KW-1015">Disulfide bond</keyword>
<evidence type="ECO:0000313" key="12">
    <source>
        <dbReference type="Proteomes" id="UP000694555"/>
    </source>
</evidence>
<accession>A0A8C0AXZ6</accession>
<sequence length="707" mass="79581">MASRRLWASCLTVRLCVKKPSVFYLNYRNIQGKGIATPTLLLAFSKFPEQESQDISQAAERMEMSIQVLKQKVCQKHKRSLHPTDILSADLLAMIANISGCLPYMLPPKCPNNCLANKYRLITGACNNREHPRWGASNTALARWLPPAYEDGLSQPRGWDPSIRYNGVQLPLVREVTRKIIHVSNEAVTEDNLYSDIIMVWGQYIDHDIAFTPQSTSRITFLNGMECQMTCEKQNPCFPIKIITLRDYIPKIIGPDAFNLYIGLYTGYDPTMNPTVSNIFSTAAFRFGHATIQPIVRRLNAQYLDDPELPNLYLHEVFFSPWRLIKEGGLDPLLRGLLAHSAKLQVQDQLLNEELTEKLFVLSNNGSLDLASLNLQRGRDHGLPGYNDWREFCGLPKLETHTDLNTIISNHNVTAKIMELYHNPSNIDVWLGGLVEDFLPGARTGPLFACIIGKQMKALRDGDRFWWENDNVFTEAQKHELKKHSLSRVICDNTGISEVPADAFQLGKFPQHFKHCDNIPGMNLEAWQEFYQEEEMCGTPKSVENGDFVYCSEFGKSTVTYSCQYGFQLQGEEQLTCTNKGWNFEAPVCIDINECENEINPPCSPSTKCINTKGSYKCLHTDPYKLSEDGRTCLGNALGVWMTASSLLWTLGDRWQHSSQGLSGTVIQMSCWYANISQSSFFINSGQPGAVELSFTAAGCTPGSPCE</sequence>
<dbReference type="InterPro" id="IPR035976">
    <property type="entry name" value="Sushi/SCR/CCP_sf"/>
</dbReference>
<reference evidence="11" key="1">
    <citation type="submission" date="2025-08" db="UniProtKB">
        <authorList>
            <consortium name="Ensembl"/>
        </authorList>
    </citation>
    <scope>IDENTIFICATION</scope>
</reference>
<dbReference type="SMART" id="SM00179">
    <property type="entry name" value="EGF_CA"/>
    <property type="match status" value="1"/>
</dbReference>
<dbReference type="InterPro" id="IPR049883">
    <property type="entry name" value="NOTCH1_EGF-like"/>
</dbReference>
<dbReference type="AlphaFoldDB" id="A0A8C0AXZ6"/>
<dbReference type="PROSITE" id="PS50923">
    <property type="entry name" value="SUSHI"/>
    <property type="match status" value="1"/>
</dbReference>
<dbReference type="CDD" id="cd00033">
    <property type="entry name" value="CCP"/>
    <property type="match status" value="1"/>
</dbReference>
<keyword evidence="8" id="KW-0479">Metal-binding</keyword>
<feature type="domain" description="Sushi" evidence="10">
    <location>
        <begin position="535"/>
        <end position="591"/>
    </location>
</feature>
<dbReference type="SUPFAM" id="SSF57196">
    <property type="entry name" value="EGF/Laminin"/>
    <property type="match status" value="1"/>
</dbReference>
<dbReference type="FunFam" id="1.10.640.10:FF:000010">
    <property type="entry name" value="Thyroid peroxidase"/>
    <property type="match status" value="1"/>
</dbReference>
<dbReference type="CDD" id="cd00054">
    <property type="entry name" value="EGF_CA"/>
    <property type="match status" value="1"/>
</dbReference>
<dbReference type="Pfam" id="PF00084">
    <property type="entry name" value="Sushi"/>
    <property type="match status" value="1"/>
</dbReference>
<evidence type="ECO:0000256" key="6">
    <source>
        <dbReference type="ARBA" id="ARBA00023157"/>
    </source>
</evidence>
<name>A0A8C0AXZ6_9AVES</name>
<dbReference type="InterPro" id="IPR037120">
    <property type="entry name" value="Haem_peroxidase_sf_animal"/>
</dbReference>
<dbReference type="GO" id="GO:0005615">
    <property type="term" value="C:extracellular space"/>
    <property type="evidence" value="ECO:0007669"/>
    <property type="project" value="TreeGrafter"/>
</dbReference>
<reference evidence="11" key="2">
    <citation type="submission" date="2025-09" db="UniProtKB">
        <authorList>
            <consortium name="Ensembl"/>
        </authorList>
    </citation>
    <scope>IDENTIFICATION</scope>
</reference>
<dbReference type="InterPro" id="IPR019791">
    <property type="entry name" value="Haem_peroxidase_animal"/>
</dbReference>
<keyword evidence="8" id="KW-0408">Iron</keyword>
<dbReference type="InterPro" id="IPR001881">
    <property type="entry name" value="EGF-like_Ca-bd_dom"/>
</dbReference>
<evidence type="ECO:0000313" key="11">
    <source>
        <dbReference type="Ensembl" id="ENSBJAP00000008750.1"/>
    </source>
</evidence>
<dbReference type="InterPro" id="IPR000436">
    <property type="entry name" value="Sushi_SCR_CCP_dom"/>
</dbReference>
<dbReference type="Gene3D" id="2.10.25.10">
    <property type="entry name" value="Laminin"/>
    <property type="match status" value="1"/>
</dbReference>
<evidence type="ECO:0000256" key="2">
    <source>
        <dbReference type="ARBA" id="ARBA00022525"/>
    </source>
</evidence>
<protein>
    <submittedName>
        <fullName evidence="11">Thyroid peroxidase</fullName>
    </submittedName>
</protein>
<evidence type="ECO:0000256" key="1">
    <source>
        <dbReference type="ARBA" id="ARBA00004613"/>
    </source>
</evidence>
<keyword evidence="3" id="KW-0245">EGF-like domain</keyword>
<evidence type="ECO:0000256" key="5">
    <source>
        <dbReference type="ARBA" id="ARBA00022737"/>
    </source>
</evidence>
<dbReference type="FunFam" id="2.10.70.10:FF:000003">
    <property type="entry name" value="Versican core protein"/>
    <property type="match status" value="1"/>
</dbReference>
<dbReference type="SMART" id="SM00032">
    <property type="entry name" value="CCP"/>
    <property type="match status" value="1"/>
</dbReference>
<dbReference type="GO" id="GO:0020037">
    <property type="term" value="F:heme binding"/>
    <property type="evidence" value="ECO:0007669"/>
    <property type="project" value="InterPro"/>
</dbReference>
<keyword evidence="2" id="KW-0964">Secreted</keyword>
<dbReference type="PRINTS" id="PR00457">
    <property type="entry name" value="ANPEROXIDASE"/>
</dbReference>
<dbReference type="Ensembl" id="ENSBJAT00000009004.1">
    <property type="protein sequence ID" value="ENSBJAP00000008750.1"/>
    <property type="gene ID" value="ENSBJAG00000006023.1"/>
</dbReference>
<evidence type="ECO:0000256" key="3">
    <source>
        <dbReference type="ARBA" id="ARBA00022536"/>
    </source>
</evidence>
<evidence type="ECO:0000256" key="7">
    <source>
        <dbReference type="ARBA" id="ARBA00023180"/>
    </source>
</evidence>
<organism evidence="11 12">
    <name type="scientific">Buteo japonicus</name>
    <dbReference type="NCBI Taxonomy" id="224669"/>
    <lineage>
        <taxon>Eukaryota</taxon>
        <taxon>Metazoa</taxon>
        <taxon>Chordata</taxon>
        <taxon>Craniata</taxon>
        <taxon>Vertebrata</taxon>
        <taxon>Euteleostomi</taxon>
        <taxon>Archelosauria</taxon>
        <taxon>Archosauria</taxon>
        <taxon>Dinosauria</taxon>
        <taxon>Saurischia</taxon>
        <taxon>Theropoda</taxon>
        <taxon>Coelurosauria</taxon>
        <taxon>Aves</taxon>
        <taxon>Neognathae</taxon>
        <taxon>Neoaves</taxon>
        <taxon>Telluraves</taxon>
        <taxon>Accipitrimorphae</taxon>
        <taxon>Accipitriformes</taxon>
        <taxon>Accipitridae</taxon>
        <taxon>Accipitrinae</taxon>
        <taxon>Buteo</taxon>
    </lineage>
</organism>
<keyword evidence="12" id="KW-1185">Reference proteome</keyword>
<dbReference type="SUPFAM" id="SSF57535">
    <property type="entry name" value="Complement control module/SCR domain"/>
    <property type="match status" value="1"/>
</dbReference>
<comment type="caution">
    <text evidence="9">Lacks conserved residue(s) required for the propagation of feature annotation.</text>
</comment>
<feature type="binding site" description="axial binding residue" evidence="8">
    <location>
        <position position="289"/>
    </location>
    <ligand>
        <name>heme b</name>
        <dbReference type="ChEBI" id="CHEBI:60344"/>
    </ligand>
    <ligandPart>
        <name>Fe</name>
        <dbReference type="ChEBI" id="CHEBI:18248"/>
    </ligandPart>
</feature>
<keyword evidence="5" id="KW-0677">Repeat</keyword>
<evidence type="ECO:0000256" key="4">
    <source>
        <dbReference type="ARBA" id="ARBA00022729"/>
    </source>
</evidence>
<evidence type="ECO:0000256" key="8">
    <source>
        <dbReference type="PIRSR" id="PIRSR619791-2"/>
    </source>
</evidence>
<dbReference type="PANTHER" id="PTHR11475:SF60">
    <property type="entry name" value="THYROID PEROXIDASE"/>
    <property type="match status" value="1"/>
</dbReference>
<dbReference type="InterPro" id="IPR010255">
    <property type="entry name" value="Haem_peroxidase_sf"/>
</dbReference>
<dbReference type="PANTHER" id="PTHR11475">
    <property type="entry name" value="OXIDASE/PEROXIDASE"/>
    <property type="match status" value="1"/>
</dbReference>
<dbReference type="GO" id="GO:0005509">
    <property type="term" value="F:calcium ion binding"/>
    <property type="evidence" value="ECO:0007669"/>
    <property type="project" value="InterPro"/>
</dbReference>
<keyword evidence="8" id="KW-0349">Heme</keyword>
<keyword evidence="4" id="KW-0732">Signal</keyword>
<dbReference type="PROSITE" id="PS50292">
    <property type="entry name" value="PEROXIDASE_3"/>
    <property type="match status" value="1"/>
</dbReference>
<dbReference type="SUPFAM" id="SSF48113">
    <property type="entry name" value="Heme-dependent peroxidases"/>
    <property type="match status" value="1"/>
</dbReference>
<dbReference type="Pfam" id="PF07645">
    <property type="entry name" value="EGF_CA"/>
    <property type="match status" value="1"/>
</dbReference>
<proteinExistence type="predicted"/>
<keyword evidence="7" id="KW-0325">Glycoprotein</keyword>
<evidence type="ECO:0000256" key="9">
    <source>
        <dbReference type="PROSITE-ProRule" id="PRU00302"/>
    </source>
</evidence>
<dbReference type="PROSITE" id="PS01187">
    <property type="entry name" value="EGF_CA"/>
    <property type="match status" value="1"/>
</dbReference>